<dbReference type="AlphaFoldDB" id="K5UVD1"/>
<evidence type="ECO:0000313" key="6">
    <source>
        <dbReference type="Proteomes" id="UP000008370"/>
    </source>
</evidence>
<feature type="domain" description="Survival protein SurE-like phosphatase/nucleotidase" evidence="4">
    <location>
        <begin position="27"/>
        <end position="229"/>
    </location>
</feature>
<dbReference type="KEGG" id="pco:PHACADRAFT_257501"/>
<dbReference type="GO" id="GO:0046872">
    <property type="term" value="F:metal ion binding"/>
    <property type="evidence" value="ECO:0007669"/>
    <property type="project" value="UniProtKB-KW"/>
</dbReference>
<reference evidence="5 6" key="1">
    <citation type="journal article" date="2012" name="BMC Genomics">
        <title>Comparative genomics of the white-rot fungi, Phanerochaete carnosa and P. chrysosporium, to elucidate the genetic basis of the distinct wood types they colonize.</title>
        <authorList>
            <person name="Suzuki H."/>
            <person name="MacDonald J."/>
            <person name="Syed K."/>
            <person name="Salamov A."/>
            <person name="Hori C."/>
            <person name="Aerts A."/>
            <person name="Henrissat B."/>
            <person name="Wiebenga A."/>
            <person name="vanKuyk P.A."/>
            <person name="Barry K."/>
            <person name="Lindquist E."/>
            <person name="LaButti K."/>
            <person name="Lapidus A."/>
            <person name="Lucas S."/>
            <person name="Coutinho P."/>
            <person name="Gong Y."/>
            <person name="Samejima M."/>
            <person name="Mahadevan R."/>
            <person name="Abou-Zaid M."/>
            <person name="de Vries R.P."/>
            <person name="Igarashi K."/>
            <person name="Yadav J.S."/>
            <person name="Grigoriev I.V."/>
            <person name="Master E.R."/>
        </authorList>
    </citation>
    <scope>NUCLEOTIDE SEQUENCE [LARGE SCALE GENOMIC DNA]</scope>
    <source>
        <strain evidence="5 6">HHB-10118-sp</strain>
    </source>
</reference>
<dbReference type="GO" id="GO:0008252">
    <property type="term" value="F:nucleotidase activity"/>
    <property type="evidence" value="ECO:0007669"/>
    <property type="project" value="InterPro"/>
</dbReference>
<dbReference type="Pfam" id="PF01975">
    <property type="entry name" value="SurE"/>
    <property type="match status" value="1"/>
</dbReference>
<sequence length="328" mass="33909">MLSSFSRLCALFFVGINVASVALGFNILLTNDDSWASANIRATYSALKAAGHTVLLVVPAVQNSGQGGRFITPTTNITAPGGEFGSIPVGASYFGHDVNDDHLWYFNGTPGASAVWGLDVIRPMILGNDSAIDLVVAGPNEGGNAGPFLFTLSGTMGATYTSVYRGIPAIAFSAGNSTHRSFTTLTNDTSDPANIAARLTTNFVNALANVTQPGQRALPLSVGIGINLPEFGPNSNCTDPPFILTRLAGGALVPTLAIGPDGFPLETEIVTSGVNPNFTGVPILPGETIISSGCQSSVSVFSIDYDAPTEIAQPLQLSLMPLFGKSSL</sequence>
<dbReference type="Proteomes" id="UP000008370">
    <property type="component" value="Unassembled WGS sequence"/>
</dbReference>
<dbReference type="OrthoDB" id="4018688at2759"/>
<dbReference type="EMBL" id="JH930473">
    <property type="protein sequence ID" value="EKM53971.1"/>
    <property type="molecule type" value="Genomic_DNA"/>
</dbReference>
<keyword evidence="3" id="KW-0378">Hydrolase</keyword>
<protein>
    <recommendedName>
        <fullName evidence="4">Survival protein SurE-like phosphatase/nucleotidase domain-containing protein</fullName>
    </recommendedName>
</protein>
<dbReference type="InParanoid" id="K5UVD1"/>
<dbReference type="STRING" id="650164.K5UVD1"/>
<dbReference type="NCBIfam" id="TIGR00087">
    <property type="entry name" value="surE"/>
    <property type="match status" value="1"/>
</dbReference>
<dbReference type="RefSeq" id="XP_007396678.1">
    <property type="nucleotide sequence ID" value="XM_007396616.1"/>
</dbReference>
<dbReference type="PANTHER" id="PTHR30457:SF0">
    <property type="entry name" value="PHOSPHATASE, PUTATIVE (AFU_ORTHOLOGUE AFUA_4G01070)-RELATED"/>
    <property type="match status" value="1"/>
</dbReference>
<dbReference type="InterPro" id="IPR002828">
    <property type="entry name" value="SurE-like_Pase/nucleotidase"/>
</dbReference>
<organism evidence="5 6">
    <name type="scientific">Phanerochaete carnosa (strain HHB-10118-sp)</name>
    <name type="common">White-rot fungus</name>
    <name type="synonym">Peniophora carnosa</name>
    <dbReference type="NCBI Taxonomy" id="650164"/>
    <lineage>
        <taxon>Eukaryota</taxon>
        <taxon>Fungi</taxon>
        <taxon>Dikarya</taxon>
        <taxon>Basidiomycota</taxon>
        <taxon>Agaricomycotina</taxon>
        <taxon>Agaricomycetes</taxon>
        <taxon>Polyporales</taxon>
        <taxon>Phanerochaetaceae</taxon>
        <taxon>Phanerochaete</taxon>
    </lineage>
</organism>
<proteinExistence type="inferred from homology"/>
<evidence type="ECO:0000259" key="4">
    <source>
        <dbReference type="Pfam" id="PF01975"/>
    </source>
</evidence>
<dbReference type="SUPFAM" id="SSF64167">
    <property type="entry name" value="SurE-like"/>
    <property type="match status" value="1"/>
</dbReference>
<dbReference type="Gene3D" id="3.40.1210.10">
    <property type="entry name" value="Survival protein SurE-like phosphatase/nucleotidase"/>
    <property type="match status" value="1"/>
</dbReference>
<dbReference type="GeneID" id="18916869"/>
<gene>
    <name evidence="5" type="ORF">PHACADRAFT_257501</name>
</gene>
<evidence type="ECO:0000256" key="1">
    <source>
        <dbReference type="ARBA" id="ARBA00011062"/>
    </source>
</evidence>
<keyword evidence="6" id="KW-1185">Reference proteome</keyword>
<keyword evidence="2" id="KW-0479">Metal-binding</keyword>
<evidence type="ECO:0000256" key="2">
    <source>
        <dbReference type="ARBA" id="ARBA00022723"/>
    </source>
</evidence>
<evidence type="ECO:0000313" key="5">
    <source>
        <dbReference type="EMBL" id="EKM53971.1"/>
    </source>
</evidence>
<comment type="similarity">
    <text evidence="1">Belongs to the SurE nucleotidase family.</text>
</comment>
<name>K5UVD1_PHACS</name>
<dbReference type="InterPro" id="IPR030048">
    <property type="entry name" value="SurE"/>
</dbReference>
<dbReference type="PANTHER" id="PTHR30457">
    <property type="entry name" value="5'-NUCLEOTIDASE SURE"/>
    <property type="match status" value="1"/>
</dbReference>
<dbReference type="HOGENOM" id="CLU_045192_0_0_1"/>
<dbReference type="InterPro" id="IPR036523">
    <property type="entry name" value="SurE-like_sf"/>
</dbReference>
<accession>K5UVD1</accession>
<evidence type="ECO:0000256" key="3">
    <source>
        <dbReference type="ARBA" id="ARBA00022801"/>
    </source>
</evidence>